<dbReference type="STRING" id="351160.LRC374"/>
<sequence>MLYGTLSDDFDQGLKSLAQELGLSDITRISTIDVPVEEWVLLKCQYGCPNYGRRLVCPPYSPEPARTRAILGEYTTAFLLRYDVPGHSREADMQITQDGITAAWDAFLRLERYAFLNGRNKAFVFGLNHCPACEVCSVESGRTACKHPQIARPSLEACGINVRGLVEAAGWEGRLKGQKALSGDDTVSMISMLLIE</sequence>
<accession>Q0W8F6</accession>
<dbReference type="GeneID" id="5144406"/>
<dbReference type="Proteomes" id="UP000000663">
    <property type="component" value="Chromosome"/>
</dbReference>
<dbReference type="OrthoDB" id="73362at2157"/>
<dbReference type="PATRIC" id="fig|351160.9.peg.2911"/>
<dbReference type="InterPro" id="IPR019271">
    <property type="entry name" value="DUF2284_metal-binding"/>
</dbReference>
<reference evidence="1 2" key="1">
    <citation type="journal article" date="2006" name="Science">
        <title>Genome of rice cluster I archaea -- the key methane producers in the rice rhizosphere.</title>
        <authorList>
            <person name="Erkel C."/>
            <person name="Kube M."/>
            <person name="Reinhardt R."/>
            <person name="Liesack W."/>
        </authorList>
    </citation>
    <scope>NUCLEOTIDE SEQUENCE [LARGE SCALE GENOMIC DNA]</scope>
    <source>
        <strain evidence="2">DSM 22066 / NBRC 105507 / MRE50</strain>
    </source>
</reference>
<evidence type="ECO:0008006" key="3">
    <source>
        <dbReference type="Google" id="ProtNLM"/>
    </source>
</evidence>
<proteinExistence type="predicted"/>
<name>Q0W8F6_METAR</name>
<evidence type="ECO:0000313" key="2">
    <source>
        <dbReference type="Proteomes" id="UP000000663"/>
    </source>
</evidence>
<dbReference type="eggNOG" id="arCOG04361">
    <property type="taxonomic scope" value="Archaea"/>
</dbReference>
<dbReference type="Pfam" id="PF10050">
    <property type="entry name" value="DUF2284"/>
    <property type="match status" value="1"/>
</dbReference>
<protein>
    <recommendedName>
        <fullName evidence="3">Metal-binding protein</fullName>
    </recommendedName>
</protein>
<gene>
    <name evidence="1" type="ORF">LRC374</name>
</gene>
<dbReference type="AlphaFoldDB" id="Q0W8F6"/>
<organism evidence="1 2">
    <name type="scientific">Methanocella arvoryzae (strain DSM 22066 / NBRC 105507 / MRE50)</name>
    <dbReference type="NCBI Taxonomy" id="351160"/>
    <lineage>
        <taxon>Archaea</taxon>
        <taxon>Methanobacteriati</taxon>
        <taxon>Methanobacteriota</taxon>
        <taxon>Stenosarchaea group</taxon>
        <taxon>Methanomicrobia</taxon>
        <taxon>Methanocellales</taxon>
        <taxon>Methanocellaceae</taxon>
        <taxon>Methanocella</taxon>
    </lineage>
</organism>
<dbReference type="RefSeq" id="WP_012037154.1">
    <property type="nucleotide sequence ID" value="NC_009464.1"/>
</dbReference>
<evidence type="ECO:0000313" key="1">
    <source>
        <dbReference type="EMBL" id="CAJ35337.1"/>
    </source>
</evidence>
<keyword evidence="2" id="KW-1185">Reference proteome</keyword>
<dbReference type="KEGG" id="rci:LRC374"/>
<dbReference type="EMBL" id="AM114193">
    <property type="protein sequence ID" value="CAJ35337.1"/>
    <property type="molecule type" value="Genomic_DNA"/>
</dbReference>